<dbReference type="FunCoup" id="G8ZQU5">
    <property type="interactions" value="40"/>
</dbReference>
<evidence type="ECO:0000256" key="2">
    <source>
        <dbReference type="ARBA" id="ARBA00023140"/>
    </source>
</evidence>
<keyword evidence="5" id="KW-1185">Reference proteome</keyword>
<gene>
    <name evidence="4" type="primary">TDEL0C06930</name>
    <name evidence="4" type="ORF">TDEL_0C06930</name>
</gene>
<dbReference type="GO" id="GO:0005778">
    <property type="term" value="C:peroxisomal membrane"/>
    <property type="evidence" value="ECO:0007669"/>
    <property type="project" value="UniProtKB-SubCell"/>
</dbReference>
<comment type="subcellular location">
    <subcellularLocation>
        <location evidence="3">Peroxisome membrane</location>
    </subcellularLocation>
</comment>
<dbReference type="Proteomes" id="UP000005627">
    <property type="component" value="Chromosome 3"/>
</dbReference>
<evidence type="ECO:0000313" key="5">
    <source>
        <dbReference type="Proteomes" id="UP000005627"/>
    </source>
</evidence>
<dbReference type="InterPro" id="IPR008733">
    <property type="entry name" value="PEX11"/>
</dbReference>
<dbReference type="KEGG" id="tdl:TDEL_0C06930"/>
<name>G8ZQU5_TORDE</name>
<evidence type="ECO:0000313" key="4">
    <source>
        <dbReference type="EMBL" id="CCE91582.1"/>
    </source>
</evidence>
<dbReference type="eggNOG" id="ENOG502S4ZE">
    <property type="taxonomic scope" value="Eukaryota"/>
</dbReference>
<keyword evidence="2" id="KW-0576">Peroxisome</keyword>
<organism evidence="4 5">
    <name type="scientific">Torulaspora delbrueckii</name>
    <name type="common">Yeast</name>
    <name type="synonym">Candida colliculosa</name>
    <dbReference type="NCBI Taxonomy" id="4950"/>
    <lineage>
        <taxon>Eukaryota</taxon>
        <taxon>Fungi</taxon>
        <taxon>Dikarya</taxon>
        <taxon>Ascomycota</taxon>
        <taxon>Saccharomycotina</taxon>
        <taxon>Saccharomycetes</taxon>
        <taxon>Saccharomycetales</taxon>
        <taxon>Saccharomycetaceae</taxon>
        <taxon>Torulaspora</taxon>
    </lineage>
</organism>
<dbReference type="HOGENOM" id="CLU_118179_0_0_1"/>
<dbReference type="GO" id="GO:0016559">
    <property type="term" value="P:peroxisome fission"/>
    <property type="evidence" value="ECO:0007669"/>
    <property type="project" value="InterPro"/>
</dbReference>
<dbReference type="RefSeq" id="XP_003680793.1">
    <property type="nucleotide sequence ID" value="XM_003680745.1"/>
</dbReference>
<proteinExistence type="predicted"/>
<dbReference type="Pfam" id="PF05648">
    <property type="entry name" value="PEX11"/>
    <property type="match status" value="1"/>
</dbReference>
<evidence type="ECO:0000256" key="3">
    <source>
        <dbReference type="ARBA" id="ARBA00046271"/>
    </source>
</evidence>
<dbReference type="AlphaFoldDB" id="G8ZQU5"/>
<keyword evidence="1" id="KW-0472">Membrane</keyword>
<protein>
    <submittedName>
        <fullName evidence="4">Uncharacterized protein</fullName>
    </submittedName>
</protein>
<dbReference type="InParanoid" id="G8ZQU5"/>
<dbReference type="GeneID" id="11501999"/>
<accession>G8ZQU5</accession>
<reference evidence="4 5" key="1">
    <citation type="journal article" date="2011" name="Proc. Natl. Acad. Sci. U.S.A.">
        <title>Evolutionary erosion of yeast sex chromosomes by mating-type switching accidents.</title>
        <authorList>
            <person name="Gordon J.L."/>
            <person name="Armisen D."/>
            <person name="Proux-Wera E."/>
            <person name="Oheigeartaigh S.S."/>
            <person name="Byrne K.P."/>
            <person name="Wolfe K.H."/>
        </authorList>
    </citation>
    <scope>NUCLEOTIDE SEQUENCE [LARGE SCALE GENOMIC DNA]</scope>
    <source>
        <strain evidence="5">ATCC 10662 / CBS 1146 / NBRC 0425 / NCYC 2629 / NRRL Y-866</strain>
    </source>
</reference>
<sequence>MTSGNSSPSSLGKPTGGSKTSFEDNLIAGLESVCSFFDNVYFAKSLGIIGENNFLYRRLNKGGWGSKLWFVTLLLSVRKCLRQIFQIVRNRIRLKTEIKGMDKNGKGLMNDVLKEKILLMLQKSNAMMRETLLDLLQNSVYLMIVVIDVFKLNIPKRARQILEPLSNFVTIMRFFTMGFSSVDV</sequence>
<dbReference type="EMBL" id="HE616744">
    <property type="protein sequence ID" value="CCE91582.1"/>
    <property type="molecule type" value="Genomic_DNA"/>
</dbReference>
<evidence type="ECO:0000256" key="1">
    <source>
        <dbReference type="ARBA" id="ARBA00023136"/>
    </source>
</evidence>
<dbReference type="OrthoDB" id="4063222at2759"/>